<comment type="caution">
    <text evidence="1">The sequence shown here is derived from an EMBL/GenBank/DDBJ whole genome shotgun (WGS) entry which is preliminary data.</text>
</comment>
<gene>
    <name evidence="1" type="ORF">COX46_01460</name>
</gene>
<dbReference type="Gene3D" id="1.10.10.1150">
    <property type="entry name" value="Coenzyme PQQ synthesis protein D (PqqD)"/>
    <property type="match status" value="1"/>
</dbReference>
<dbReference type="AlphaFoldDB" id="A0A2G9YBF9"/>
<organism evidence="1 2">
    <name type="scientific">bacterium (Candidatus Ratteibacteria) CG23_combo_of_CG06-09_8_20_14_all_48_7</name>
    <dbReference type="NCBI Taxonomy" id="2014292"/>
    <lineage>
        <taxon>Bacteria</taxon>
        <taxon>Candidatus Ratteibacteria</taxon>
    </lineage>
</organism>
<evidence type="ECO:0008006" key="3">
    <source>
        <dbReference type="Google" id="ProtNLM"/>
    </source>
</evidence>
<reference evidence="1 2" key="1">
    <citation type="submission" date="2017-09" db="EMBL/GenBank/DDBJ databases">
        <title>Depth-based differentiation of microbial function through sediment-hosted aquifers and enrichment of novel symbionts in the deep terrestrial subsurface.</title>
        <authorList>
            <person name="Probst A.J."/>
            <person name="Ladd B."/>
            <person name="Jarett J.K."/>
            <person name="Geller-Mcgrath D.E."/>
            <person name="Sieber C.M."/>
            <person name="Emerson J.B."/>
            <person name="Anantharaman K."/>
            <person name="Thomas B.C."/>
            <person name="Malmstrom R."/>
            <person name="Stieglmeier M."/>
            <person name="Klingl A."/>
            <person name="Woyke T."/>
            <person name="Ryan C.M."/>
            <person name="Banfield J.F."/>
        </authorList>
    </citation>
    <scope>NUCLEOTIDE SEQUENCE [LARGE SCALE GENOMIC DNA]</scope>
    <source>
        <strain evidence="1">CG23_combo_of_CG06-09_8_20_14_all_48_7</strain>
    </source>
</reference>
<dbReference type="InterPro" id="IPR041881">
    <property type="entry name" value="PqqD_sf"/>
</dbReference>
<evidence type="ECO:0000313" key="2">
    <source>
        <dbReference type="Proteomes" id="UP000230392"/>
    </source>
</evidence>
<sequence>MWKKRALSWEEVLGAQVVVNEAARTEERKNELLIVIPRRKTFWINVLSFFLVVPREKKMVLDELGAEVYHSCQKGLAVSEIIQGFEKQHNLSQDYSRQSVLLYLKNLAQRGIIGFVVKGVAQPKGRKDG</sequence>
<dbReference type="EMBL" id="PCRF01000067">
    <property type="protein sequence ID" value="PIP16566.1"/>
    <property type="molecule type" value="Genomic_DNA"/>
</dbReference>
<proteinExistence type="predicted"/>
<protein>
    <recommendedName>
        <fullName evidence="3">PqqD family protein</fullName>
    </recommendedName>
</protein>
<name>A0A2G9YBF9_9BACT</name>
<accession>A0A2G9YBF9</accession>
<evidence type="ECO:0000313" key="1">
    <source>
        <dbReference type="EMBL" id="PIP16566.1"/>
    </source>
</evidence>
<dbReference type="Proteomes" id="UP000230392">
    <property type="component" value="Unassembled WGS sequence"/>
</dbReference>